<comment type="caution">
    <text evidence="1">The sequence shown here is derived from an EMBL/GenBank/DDBJ whole genome shotgun (WGS) entry which is preliminary data.</text>
</comment>
<name>A0ABP0MLY1_9DINO</name>
<evidence type="ECO:0000313" key="1">
    <source>
        <dbReference type="EMBL" id="CAK9052191.1"/>
    </source>
</evidence>
<dbReference type="EMBL" id="CAXAMM010022558">
    <property type="protein sequence ID" value="CAK9052191.1"/>
    <property type="molecule type" value="Genomic_DNA"/>
</dbReference>
<reference evidence="1 3" key="1">
    <citation type="submission" date="2024-02" db="EMBL/GenBank/DDBJ databases">
        <authorList>
            <person name="Chen Y."/>
            <person name="Shah S."/>
            <person name="Dougan E. K."/>
            <person name="Thang M."/>
            <person name="Chan C."/>
        </authorList>
    </citation>
    <scope>NUCLEOTIDE SEQUENCE [LARGE SCALE GENOMIC DNA]</scope>
</reference>
<proteinExistence type="predicted"/>
<protein>
    <submittedName>
        <fullName evidence="1">Uncharacterized protein</fullName>
    </submittedName>
</protein>
<dbReference type="Proteomes" id="UP001642464">
    <property type="component" value="Unassembled WGS sequence"/>
</dbReference>
<evidence type="ECO:0000313" key="2">
    <source>
        <dbReference type="EMBL" id="CAK9052517.1"/>
    </source>
</evidence>
<gene>
    <name evidence="1" type="ORF">SCF082_LOCUS28582</name>
    <name evidence="2" type="ORF">SCF082_LOCUS28717</name>
</gene>
<sequence>MRGVVDFKAGDFVTLYDKVKKRSIGKHRCIRSHFYRDRRLVWVKDVTEDEAPDLTGAIDFAKTSEDCLLPLRQQIMDYLVATWTEDDEEPDALREEAVAAVVTMDTKILYYTTTFLQRVQNGQPVQLRYSTQLLHDVLDNTLGMLEKLRGVNMPLQ</sequence>
<evidence type="ECO:0000313" key="3">
    <source>
        <dbReference type="Proteomes" id="UP001642464"/>
    </source>
</evidence>
<organism evidence="1 3">
    <name type="scientific">Durusdinium trenchii</name>
    <dbReference type="NCBI Taxonomy" id="1381693"/>
    <lineage>
        <taxon>Eukaryota</taxon>
        <taxon>Sar</taxon>
        <taxon>Alveolata</taxon>
        <taxon>Dinophyceae</taxon>
        <taxon>Suessiales</taxon>
        <taxon>Symbiodiniaceae</taxon>
        <taxon>Durusdinium</taxon>
    </lineage>
</organism>
<keyword evidence="3" id="KW-1185">Reference proteome</keyword>
<accession>A0ABP0MLY1</accession>
<dbReference type="EMBL" id="CAXAMM010022780">
    <property type="protein sequence ID" value="CAK9052517.1"/>
    <property type="molecule type" value="Genomic_DNA"/>
</dbReference>